<feature type="signal peptide" evidence="1">
    <location>
        <begin position="1"/>
        <end position="23"/>
    </location>
</feature>
<organism evidence="2 3">
    <name type="scientific">Candidatus Coproplasma excrementigallinarum</name>
    <dbReference type="NCBI Taxonomy" id="2840747"/>
    <lineage>
        <taxon>Bacteria</taxon>
        <taxon>Bacillati</taxon>
        <taxon>Bacillota</taxon>
        <taxon>Clostridia</taxon>
        <taxon>Eubacteriales</taxon>
        <taxon>Candidatus Coproplasma</taxon>
    </lineage>
</organism>
<proteinExistence type="predicted"/>
<dbReference type="AlphaFoldDB" id="A0A9D1SIP5"/>
<evidence type="ECO:0000256" key="1">
    <source>
        <dbReference type="SAM" id="SignalP"/>
    </source>
</evidence>
<protein>
    <recommendedName>
        <fullName evidence="4">PpiC domain-containing protein</fullName>
    </recommendedName>
</protein>
<dbReference type="Proteomes" id="UP000824110">
    <property type="component" value="Unassembled WGS sequence"/>
</dbReference>
<evidence type="ECO:0000313" key="2">
    <source>
        <dbReference type="EMBL" id="HIU61088.1"/>
    </source>
</evidence>
<evidence type="ECO:0008006" key="4">
    <source>
        <dbReference type="Google" id="ProtNLM"/>
    </source>
</evidence>
<name>A0A9D1SIP5_9FIRM</name>
<reference evidence="2" key="1">
    <citation type="submission" date="2020-10" db="EMBL/GenBank/DDBJ databases">
        <authorList>
            <person name="Gilroy R."/>
        </authorList>
    </citation>
    <scope>NUCLEOTIDE SEQUENCE</scope>
    <source>
        <strain evidence="2">CHK195-12923</strain>
    </source>
</reference>
<reference evidence="2" key="2">
    <citation type="journal article" date="2021" name="PeerJ">
        <title>Extensive microbial diversity within the chicken gut microbiome revealed by metagenomics and culture.</title>
        <authorList>
            <person name="Gilroy R."/>
            <person name="Ravi A."/>
            <person name="Getino M."/>
            <person name="Pursley I."/>
            <person name="Horton D.L."/>
            <person name="Alikhan N.F."/>
            <person name="Baker D."/>
            <person name="Gharbi K."/>
            <person name="Hall N."/>
            <person name="Watson M."/>
            <person name="Adriaenssens E.M."/>
            <person name="Foster-Nyarko E."/>
            <person name="Jarju S."/>
            <person name="Secka A."/>
            <person name="Antonio M."/>
            <person name="Oren A."/>
            <person name="Chaudhuri R.R."/>
            <person name="La Ragione R."/>
            <person name="Hildebrand F."/>
            <person name="Pallen M.J."/>
        </authorList>
    </citation>
    <scope>NUCLEOTIDE SEQUENCE</scope>
    <source>
        <strain evidence="2">CHK195-12923</strain>
    </source>
</reference>
<gene>
    <name evidence="2" type="ORF">IAB69_00355</name>
</gene>
<evidence type="ECO:0000313" key="3">
    <source>
        <dbReference type="Proteomes" id="UP000824110"/>
    </source>
</evidence>
<feature type="chain" id="PRO_5039542454" description="PpiC domain-containing protein" evidence="1">
    <location>
        <begin position="24"/>
        <end position="772"/>
    </location>
</feature>
<sequence>MKKKFRILSILTAGIVAGTVTFAGCSLVTANAQSDMNQVIAEIDISNSEKLDEDLKEYTGAISGGTEIIKRQLVAYFLNAGSSLVSGGSTYGEAFETLANTLVNNEILIQYATLATLQDMVEDGYDGLTSASAAVSWFNDESKTDIEKYAAMLDYQATVDDYTGDKDVDYNLLAEYSLKASLNSAIDSYEELILETDTTEDTSDATLPEGVDTEVENFYPLKEDGTLDYNVYTGYSDYTLPLSGIYQEDKLEGTTSWKRRQAYNRFIQRLDANYLITDDDDISDIWNLDYVQGQYLSLLRQQLLLNYYNLYELELEKDIEENSIDYVEDRYEELLGQQKADYNGSVSSYESSLSSLSDTSFILYTPNTDNGRSFGYVYNILLPFSTSQSNLLTSLTSLLNNNVITQNEYYEMRNKLLGEITTTDQRSAWFNGGVDYSFNANDNGFTAGAAATADGKTYYNAGDDSRKVLFFKDNMLGNKRYENLEKYPGLYSYNGTAVKNGDDSYTLIPNSLDIDEMLDEFIGYIDFTLGTENGSNVTWSYWADGETINVSDTSKGNPDYYLTDIFNTDPADEKSEIDYSKFVYAYGTVDLADFTTACLLDENSDYYKVMSAVNELQYAYTTDTGILSNYIGYSISAYSTDYIKEFEYAAQYAINNNGGNAGAFAVCAGDYGWHLIYVTNVFNPDSETYTPAWSANIKTEGTFEYEFYEAIKNSDLENASSRLQLDLLDIFDNDVVVTVYESRFSDLTSLTTTANTGSTTTGGTTSGNTTTA</sequence>
<keyword evidence="1" id="KW-0732">Signal</keyword>
<accession>A0A9D1SIP5</accession>
<comment type="caution">
    <text evidence="2">The sequence shown here is derived from an EMBL/GenBank/DDBJ whole genome shotgun (WGS) entry which is preliminary data.</text>
</comment>
<dbReference type="EMBL" id="DVNE01000003">
    <property type="protein sequence ID" value="HIU61088.1"/>
    <property type="molecule type" value="Genomic_DNA"/>
</dbReference>
<dbReference type="PROSITE" id="PS51257">
    <property type="entry name" value="PROKAR_LIPOPROTEIN"/>
    <property type="match status" value="1"/>
</dbReference>